<proteinExistence type="predicted"/>
<accession>W8RZZ4</accession>
<sequence length="187" mass="20870">MFSAEFQREGLVRDGELVVGKEFSNVKSFRSRIDEAEGFSGVWEIVKDTVKASLGEQRLGMLLFLDDLPLHLGAYHPLGTNNIVLNRSLVNIVEAVTKSRRLVNAFVYSLLTHEYLHALGHISEAEVRSLVYDVSRACFGDDHIVTTLAEKSPWVLIKGIPLSTIAAPKQAMEIVKDFEKPNQGYIV</sequence>
<dbReference type="AlphaFoldDB" id="W8RZZ4"/>
<reference evidence="1" key="1">
    <citation type="journal article" date="2014" name="ISME J.">
        <title>Genetic and functional properties of uncultivated MCG archaea assessed by metagenome and gene expression analyses.</title>
        <authorList>
            <person name="Meng J."/>
            <person name="Xu J."/>
            <person name="Qin D."/>
            <person name="He Y."/>
            <person name="Xiao X."/>
            <person name="Wang F."/>
        </authorList>
    </citation>
    <scope>NUCLEOTIDE SEQUENCE</scope>
</reference>
<dbReference type="EMBL" id="KF439060">
    <property type="protein sequence ID" value="AHM02017.1"/>
    <property type="molecule type" value="Genomic_DNA"/>
</dbReference>
<organism evidence="1">
    <name type="scientific">uncultured miscellaneous Crenarchaeota group</name>
    <dbReference type="NCBI Taxonomy" id="1368239"/>
    <lineage>
        <taxon>Archaea</taxon>
        <taxon>Candidatus Bathyarchaeota</taxon>
        <taxon>environmental samples</taxon>
    </lineage>
</organism>
<evidence type="ECO:0000313" key="1">
    <source>
        <dbReference type="EMBL" id="AHM02017.1"/>
    </source>
</evidence>
<protein>
    <submittedName>
        <fullName evidence="1">Uncharacterized protein</fullName>
    </submittedName>
</protein>
<name>W8RZZ4_9ARCH</name>